<gene>
    <name evidence="1" type="ORF">Hypma_004167</name>
</gene>
<proteinExistence type="predicted"/>
<evidence type="ECO:0000313" key="1">
    <source>
        <dbReference type="EMBL" id="RDB15510.1"/>
    </source>
</evidence>
<name>A0A369J2Y3_HYPMA</name>
<protein>
    <submittedName>
        <fullName evidence="1">Uncharacterized protein</fullName>
    </submittedName>
</protein>
<dbReference type="OrthoDB" id="158357at2759"/>
<organism evidence="1 2">
    <name type="scientific">Hypsizygus marmoreus</name>
    <name type="common">White beech mushroom</name>
    <name type="synonym">Agaricus marmoreus</name>
    <dbReference type="NCBI Taxonomy" id="39966"/>
    <lineage>
        <taxon>Eukaryota</taxon>
        <taxon>Fungi</taxon>
        <taxon>Dikarya</taxon>
        <taxon>Basidiomycota</taxon>
        <taxon>Agaricomycotina</taxon>
        <taxon>Agaricomycetes</taxon>
        <taxon>Agaricomycetidae</taxon>
        <taxon>Agaricales</taxon>
        <taxon>Tricholomatineae</taxon>
        <taxon>Lyophyllaceae</taxon>
        <taxon>Hypsizygus</taxon>
    </lineage>
</organism>
<comment type="caution">
    <text evidence="1">The sequence shown here is derived from an EMBL/GenBank/DDBJ whole genome shotgun (WGS) entry which is preliminary data.</text>
</comment>
<reference evidence="1" key="1">
    <citation type="submission" date="2018-04" db="EMBL/GenBank/DDBJ databases">
        <title>Whole genome sequencing of Hypsizygus marmoreus.</title>
        <authorList>
            <person name="Choi I.-G."/>
            <person name="Min B."/>
            <person name="Kim J.-G."/>
            <person name="Kim S."/>
            <person name="Oh Y.-L."/>
            <person name="Kong W.-S."/>
            <person name="Park H."/>
            <person name="Jeong J."/>
            <person name="Song E.-S."/>
        </authorList>
    </citation>
    <scope>NUCLEOTIDE SEQUENCE [LARGE SCALE GENOMIC DNA]</scope>
    <source>
        <strain evidence="1">51987-8</strain>
    </source>
</reference>
<sequence>MDASPSLSHNSNQSLFFSSAMGHRLFTSSTSAQPDSDANGVTWSEPEPFSAIISCKEHLRDPSSLLSIHEVLRQKSSKMPMDGASAVSTFGAAAAALSQRSNGSVTPVLLSAWAKPDVGISMDEAGGKIEGVEEIDGEDSTGTGVHRGYQRSISIGAELCCSRSSPTMSRNTSLASLSWTLLPPIPTMDLH</sequence>
<dbReference type="Proteomes" id="UP000076154">
    <property type="component" value="Unassembled WGS sequence"/>
</dbReference>
<evidence type="ECO:0000313" key="2">
    <source>
        <dbReference type="Proteomes" id="UP000076154"/>
    </source>
</evidence>
<dbReference type="EMBL" id="LUEZ02000158">
    <property type="protein sequence ID" value="RDB15510.1"/>
    <property type="molecule type" value="Genomic_DNA"/>
</dbReference>
<keyword evidence="2" id="KW-1185">Reference proteome</keyword>
<dbReference type="InParanoid" id="A0A369J2Y3"/>
<accession>A0A369J2Y3</accession>
<dbReference type="AlphaFoldDB" id="A0A369J2Y3"/>
<dbReference type="STRING" id="39966.A0A369J2Y3"/>